<dbReference type="SUPFAM" id="SSF46785">
    <property type="entry name" value="Winged helix' DNA-binding domain"/>
    <property type="match status" value="1"/>
</dbReference>
<comment type="caution">
    <text evidence="2">The sequence shown here is derived from an EMBL/GenBank/DDBJ whole genome shotgun (WGS) entry which is preliminary data.</text>
</comment>
<name>A0A839SUG5_9PROT</name>
<dbReference type="InterPro" id="IPR011991">
    <property type="entry name" value="ArsR-like_HTH"/>
</dbReference>
<dbReference type="AlphaFoldDB" id="A0A839SUG5"/>
<gene>
    <name evidence="2" type="ORF">FHR98_002763</name>
</gene>
<dbReference type="PANTHER" id="PTHR30363">
    <property type="entry name" value="HTH-TYPE TRANSCRIPTIONAL REGULATOR SRLR-RELATED"/>
    <property type="match status" value="1"/>
</dbReference>
<dbReference type="Proteomes" id="UP000581135">
    <property type="component" value="Unassembled WGS sequence"/>
</dbReference>
<accession>A0A839SUG5</accession>
<dbReference type="RefSeq" id="WP_183417268.1">
    <property type="nucleotide sequence ID" value="NZ_JACHXA010000008.1"/>
</dbReference>
<sequence>MAETNNYKSRRQILDILKQEGEKTAEELGERLGVTAMAVRQHLYDLEAESLVRHEARPAGRGRPRKWWCLTPAADRFFPDGHAELTTGLLGAMREAFGDEGLERLLAARRAGLIETYAKVVAPHDALENRLAALAAERSREGYMAEVMPHPQGGWLLVENHCPICTAASACSGLCRIELEAFRAVLGQSTQVAREDHILAGARRCAYRVVGDD</sequence>
<dbReference type="EMBL" id="JACHXA010000008">
    <property type="protein sequence ID" value="MBB3066457.1"/>
    <property type="molecule type" value="Genomic_DNA"/>
</dbReference>
<evidence type="ECO:0000313" key="2">
    <source>
        <dbReference type="EMBL" id="MBB3066457.1"/>
    </source>
</evidence>
<protein>
    <submittedName>
        <fullName evidence="2">Putative ArsR family transcriptional regulator</fullName>
    </submittedName>
</protein>
<evidence type="ECO:0000313" key="3">
    <source>
        <dbReference type="Proteomes" id="UP000581135"/>
    </source>
</evidence>
<reference evidence="2 3" key="1">
    <citation type="submission" date="2020-08" db="EMBL/GenBank/DDBJ databases">
        <title>Genomic Encyclopedia of Type Strains, Phase III (KMG-III): the genomes of soil and plant-associated and newly described type strains.</title>
        <authorList>
            <person name="Whitman W."/>
        </authorList>
    </citation>
    <scope>NUCLEOTIDE SEQUENCE [LARGE SCALE GENOMIC DNA]</scope>
    <source>
        <strain evidence="2 3">CECT 8803</strain>
    </source>
</reference>
<proteinExistence type="predicted"/>
<organism evidence="2 3">
    <name type="scientific">Limibacillus halophilus</name>
    <dbReference type="NCBI Taxonomy" id="1579333"/>
    <lineage>
        <taxon>Bacteria</taxon>
        <taxon>Pseudomonadati</taxon>
        <taxon>Pseudomonadota</taxon>
        <taxon>Alphaproteobacteria</taxon>
        <taxon>Rhodospirillales</taxon>
        <taxon>Rhodovibrionaceae</taxon>
        <taxon>Limibacillus</taxon>
    </lineage>
</organism>
<dbReference type="GO" id="GO:0006355">
    <property type="term" value="P:regulation of DNA-templated transcription"/>
    <property type="evidence" value="ECO:0007669"/>
    <property type="project" value="UniProtKB-ARBA"/>
</dbReference>
<dbReference type="Gene3D" id="1.10.10.10">
    <property type="entry name" value="Winged helix-like DNA-binding domain superfamily/Winged helix DNA-binding domain"/>
    <property type="match status" value="1"/>
</dbReference>
<dbReference type="Pfam" id="PF08279">
    <property type="entry name" value="HTH_11"/>
    <property type="match status" value="1"/>
</dbReference>
<keyword evidence="3" id="KW-1185">Reference proteome</keyword>
<feature type="domain" description="Helix-turn-helix type 11" evidence="1">
    <location>
        <begin position="10"/>
        <end position="49"/>
    </location>
</feature>
<dbReference type="InterPro" id="IPR036390">
    <property type="entry name" value="WH_DNA-bd_sf"/>
</dbReference>
<dbReference type="CDD" id="cd00090">
    <property type="entry name" value="HTH_ARSR"/>
    <property type="match status" value="1"/>
</dbReference>
<dbReference type="InterPro" id="IPR036388">
    <property type="entry name" value="WH-like_DNA-bd_sf"/>
</dbReference>
<evidence type="ECO:0000259" key="1">
    <source>
        <dbReference type="Pfam" id="PF08279"/>
    </source>
</evidence>
<dbReference type="PANTHER" id="PTHR30363:SF28">
    <property type="entry name" value="TRANSCRIPTIONAL REGULATORY PROTEIN-RELATED"/>
    <property type="match status" value="1"/>
</dbReference>
<dbReference type="InterPro" id="IPR050313">
    <property type="entry name" value="Carb_Metab_HTH_regulators"/>
</dbReference>
<dbReference type="InterPro" id="IPR013196">
    <property type="entry name" value="HTH_11"/>
</dbReference>